<feature type="chain" id="PRO_5028026431" description="Cytochrome c domain-containing protein" evidence="5">
    <location>
        <begin position="20"/>
        <end position="172"/>
    </location>
</feature>
<evidence type="ECO:0000256" key="4">
    <source>
        <dbReference type="PROSITE-ProRule" id="PRU00433"/>
    </source>
</evidence>
<evidence type="ECO:0000256" key="1">
    <source>
        <dbReference type="ARBA" id="ARBA00022617"/>
    </source>
</evidence>
<feature type="signal peptide" evidence="5">
    <location>
        <begin position="1"/>
        <end position="19"/>
    </location>
</feature>
<dbReference type="EMBL" id="CACVAY010000121">
    <property type="protein sequence ID" value="CAA6824686.1"/>
    <property type="molecule type" value="Genomic_DNA"/>
</dbReference>
<protein>
    <recommendedName>
        <fullName evidence="6">Cytochrome c domain-containing protein</fullName>
    </recommendedName>
</protein>
<dbReference type="GO" id="GO:0020037">
    <property type="term" value="F:heme binding"/>
    <property type="evidence" value="ECO:0007669"/>
    <property type="project" value="InterPro"/>
</dbReference>
<keyword evidence="2 4" id="KW-0479">Metal-binding</keyword>
<dbReference type="SUPFAM" id="SSF46626">
    <property type="entry name" value="Cytochrome c"/>
    <property type="match status" value="1"/>
</dbReference>
<organism evidence="7">
    <name type="scientific">uncultured Thiotrichaceae bacterium</name>
    <dbReference type="NCBI Taxonomy" id="298394"/>
    <lineage>
        <taxon>Bacteria</taxon>
        <taxon>Pseudomonadati</taxon>
        <taxon>Pseudomonadota</taxon>
        <taxon>Gammaproteobacteria</taxon>
        <taxon>Thiotrichales</taxon>
        <taxon>Thiotrichaceae</taxon>
        <taxon>environmental samples</taxon>
    </lineage>
</organism>
<name>A0A6S6UAK6_9GAMM</name>
<dbReference type="PROSITE" id="PS51007">
    <property type="entry name" value="CYTC"/>
    <property type="match status" value="1"/>
</dbReference>
<reference evidence="7" key="1">
    <citation type="submission" date="2020-01" db="EMBL/GenBank/DDBJ databases">
        <authorList>
            <person name="Meier V. D."/>
            <person name="Meier V D."/>
        </authorList>
    </citation>
    <scope>NUCLEOTIDE SEQUENCE</scope>
    <source>
        <strain evidence="7">HLG_WM_MAG_07</strain>
    </source>
</reference>
<evidence type="ECO:0000313" key="7">
    <source>
        <dbReference type="EMBL" id="CAA6824686.1"/>
    </source>
</evidence>
<dbReference type="PROSITE" id="PS51257">
    <property type="entry name" value="PROKAR_LIPOPROTEIN"/>
    <property type="match status" value="1"/>
</dbReference>
<keyword evidence="5" id="KW-0732">Signal</keyword>
<keyword evidence="1 4" id="KW-0349">Heme</keyword>
<proteinExistence type="predicted"/>
<dbReference type="AlphaFoldDB" id="A0A6S6UAK6"/>
<sequence length="172" mass="18970">MKQLFISSTFALSVTLLSACGEKTANITPPSNDPILSTLTESAQAGAKDVAVCNSCHNVALDPPKAPPLFGVSNRYKKAFPDKETFVAAVVDFVAHPSMDKVIMKRPAQKMGLMPPMPLPKEQLSNIANYLYEYPFPPPCEHWKIAVKNAEKKGEVDNHIAQDKKKIQRFCQ</sequence>
<accession>A0A6S6UAK6</accession>
<keyword evidence="3 4" id="KW-0408">Iron</keyword>
<dbReference type="GO" id="GO:0009055">
    <property type="term" value="F:electron transfer activity"/>
    <property type="evidence" value="ECO:0007669"/>
    <property type="project" value="InterPro"/>
</dbReference>
<gene>
    <name evidence="7" type="ORF">HELGO_WM22728</name>
</gene>
<evidence type="ECO:0000256" key="2">
    <source>
        <dbReference type="ARBA" id="ARBA00022723"/>
    </source>
</evidence>
<dbReference type="InterPro" id="IPR009056">
    <property type="entry name" value="Cyt_c-like_dom"/>
</dbReference>
<dbReference type="GO" id="GO:0046872">
    <property type="term" value="F:metal ion binding"/>
    <property type="evidence" value="ECO:0007669"/>
    <property type="project" value="UniProtKB-KW"/>
</dbReference>
<evidence type="ECO:0000256" key="5">
    <source>
        <dbReference type="SAM" id="SignalP"/>
    </source>
</evidence>
<evidence type="ECO:0000256" key="3">
    <source>
        <dbReference type="ARBA" id="ARBA00023004"/>
    </source>
</evidence>
<dbReference type="InterPro" id="IPR036909">
    <property type="entry name" value="Cyt_c-like_dom_sf"/>
</dbReference>
<dbReference type="Gene3D" id="1.10.760.10">
    <property type="entry name" value="Cytochrome c-like domain"/>
    <property type="match status" value="1"/>
</dbReference>
<evidence type="ECO:0000259" key="6">
    <source>
        <dbReference type="PROSITE" id="PS51007"/>
    </source>
</evidence>
<feature type="domain" description="Cytochrome c" evidence="6">
    <location>
        <begin position="41"/>
        <end position="135"/>
    </location>
</feature>